<dbReference type="OrthoDB" id="7883286at2759"/>
<protein>
    <submittedName>
        <fullName evidence="4">Uncharacterized protein LOC108046488 isoform X1</fullName>
    </submittedName>
</protein>
<evidence type="ECO:0000313" key="3">
    <source>
        <dbReference type="Proteomes" id="UP001652680"/>
    </source>
</evidence>
<feature type="region of interest" description="Disordered" evidence="1">
    <location>
        <begin position="153"/>
        <end position="185"/>
    </location>
</feature>
<reference evidence="3" key="1">
    <citation type="journal article" date="2021" name="Elife">
        <title>Highly contiguous assemblies of 101 drosophilid genomes.</title>
        <authorList>
            <person name="Kim B.Y."/>
            <person name="Wang J.R."/>
            <person name="Miller D.E."/>
            <person name="Barmina O."/>
            <person name="Delaney E."/>
            <person name="Thompson A."/>
            <person name="Comeault A.A."/>
            <person name="Peede D."/>
            <person name="D'Agostino E.R."/>
            <person name="Pelaez J."/>
            <person name="Aguilar J.M."/>
            <person name="Haji D."/>
            <person name="Matsunaga T."/>
            <person name="Armstrong E.E."/>
            <person name="Zych M."/>
            <person name="Ogawa Y."/>
            <person name="Stamenkovic-Radak M."/>
            <person name="Jelic M."/>
            <person name="Veselinovic M.S."/>
            <person name="Tanaskovic M."/>
            <person name="Eric P."/>
            <person name="Gao J.J."/>
            <person name="Katoh T.K."/>
            <person name="Toda M.J."/>
            <person name="Watabe H."/>
            <person name="Watada M."/>
            <person name="Davis J.S."/>
            <person name="Moyle L.C."/>
            <person name="Manoli G."/>
            <person name="Bertolini E."/>
            <person name="Kostal V."/>
            <person name="Hawley R.S."/>
            <person name="Takahashi A."/>
            <person name="Jones C.D."/>
            <person name="Price D.K."/>
            <person name="Whiteman N."/>
            <person name="Kopp A."/>
            <person name="Matute D.R."/>
            <person name="Petrov D.A."/>
        </authorList>
    </citation>
    <scope>NUCLEOTIDE SEQUENCE [LARGE SCALE GENOMIC DNA]</scope>
</reference>
<gene>
    <name evidence="4" type="primary">LOC108046488</name>
</gene>
<sequence length="185" mass="20835">MAENIEKNSNRSVANTVAKRESLCDISSSSLDAGTLSSDLELERIVAKTLGQLQAIPHFGDLYVNDLVDVIMPKIRSEVFGYDRAYKDVQNIQESLDTNLQQVQVVDQDIADIFLDFHNVYRKLEKFDESGSKLSSAKKVKLIRHVKEAEEFQNRSRHYLSNDPKEMSAKLVGPPKEPPSNPKGD</sequence>
<accession>A0A6P4EY38</accession>
<reference evidence="4" key="2">
    <citation type="submission" date="2025-04" db="UniProtKB">
        <authorList>
            <consortium name="RefSeq"/>
        </authorList>
    </citation>
    <scope>IDENTIFICATION</scope>
</reference>
<organism evidence="4">
    <name type="scientific">Drosophila rhopaloa</name>
    <name type="common">Fruit fly</name>
    <dbReference type="NCBI Taxonomy" id="1041015"/>
    <lineage>
        <taxon>Eukaryota</taxon>
        <taxon>Metazoa</taxon>
        <taxon>Ecdysozoa</taxon>
        <taxon>Arthropoda</taxon>
        <taxon>Hexapoda</taxon>
        <taxon>Insecta</taxon>
        <taxon>Pterygota</taxon>
        <taxon>Neoptera</taxon>
        <taxon>Endopterygota</taxon>
        <taxon>Diptera</taxon>
        <taxon>Brachycera</taxon>
        <taxon>Muscomorpha</taxon>
        <taxon>Ephydroidea</taxon>
        <taxon>Drosophilidae</taxon>
        <taxon>Drosophila</taxon>
        <taxon>Sophophora</taxon>
    </lineage>
</organism>
<keyword evidence="3" id="KW-1185">Reference proteome</keyword>
<dbReference type="EnsemblMetazoa" id="XM_017136381.2">
    <property type="protein sequence ID" value="XP_016991870.2"/>
    <property type="gene ID" value="LOC108053666"/>
</dbReference>
<evidence type="ECO:0000313" key="4">
    <source>
        <dbReference type="RefSeq" id="XP_016981674.1"/>
    </source>
</evidence>
<feature type="compositionally biased region" description="Pro residues" evidence="1">
    <location>
        <begin position="175"/>
        <end position="185"/>
    </location>
</feature>
<reference evidence="2" key="3">
    <citation type="submission" date="2025-05" db="UniProtKB">
        <authorList>
            <consortium name="EnsemblMetazoa"/>
        </authorList>
    </citation>
    <scope>IDENTIFICATION</scope>
</reference>
<name>A0A6P4EY38_DRORH</name>
<dbReference type="Proteomes" id="UP001652680">
    <property type="component" value="Unassembled WGS sequence"/>
</dbReference>
<proteinExistence type="predicted"/>
<dbReference type="RefSeq" id="XP_016981674.1">
    <property type="nucleotide sequence ID" value="XM_017126185.1"/>
</dbReference>
<evidence type="ECO:0000313" key="2">
    <source>
        <dbReference type="EnsemblMetazoa" id="XP_016991870.2"/>
    </source>
</evidence>
<evidence type="ECO:0000256" key="1">
    <source>
        <dbReference type="SAM" id="MobiDB-lite"/>
    </source>
</evidence>
<dbReference type="AlphaFoldDB" id="A0A6P4EY38"/>